<evidence type="ECO:0000256" key="3">
    <source>
        <dbReference type="ARBA" id="ARBA00022741"/>
    </source>
</evidence>
<dbReference type="GO" id="GO:0010124">
    <property type="term" value="P:phenylacetate catabolic process"/>
    <property type="evidence" value="ECO:0007669"/>
    <property type="project" value="UniProtKB-UniRule"/>
</dbReference>
<evidence type="ECO:0000256" key="7">
    <source>
        <dbReference type="ARBA" id="ARBA00068695"/>
    </source>
</evidence>
<keyword evidence="3 9" id="KW-0547">Nucleotide-binding</keyword>
<dbReference type="SUPFAM" id="SSF56801">
    <property type="entry name" value="Acetyl-CoA synthetase-like"/>
    <property type="match status" value="1"/>
</dbReference>
<dbReference type="GO" id="GO:0000166">
    <property type="term" value="F:nucleotide binding"/>
    <property type="evidence" value="ECO:0007669"/>
    <property type="project" value="UniProtKB-KW"/>
</dbReference>
<dbReference type="PANTHER" id="PTHR43439:SF1">
    <property type="entry name" value="PHENYLACETATE-COENZYME A LIGASE"/>
    <property type="match status" value="1"/>
</dbReference>
<evidence type="ECO:0000256" key="5">
    <source>
        <dbReference type="ARBA" id="ARBA00061566"/>
    </source>
</evidence>
<dbReference type="InterPro" id="IPR000873">
    <property type="entry name" value="AMP-dep_synth/lig_dom"/>
</dbReference>
<dbReference type="InterPro" id="IPR028154">
    <property type="entry name" value="AMP-dep_Lig_C"/>
</dbReference>
<keyword evidence="2 9" id="KW-0436">Ligase</keyword>
<evidence type="ECO:0000256" key="8">
    <source>
        <dbReference type="ARBA" id="ARBA00075111"/>
    </source>
</evidence>
<evidence type="ECO:0000256" key="6">
    <source>
        <dbReference type="ARBA" id="ARBA00066629"/>
    </source>
</evidence>
<feature type="domain" description="AMP-dependent ligase C-terminal" evidence="11">
    <location>
        <begin position="336"/>
        <end position="432"/>
    </location>
</feature>
<reference evidence="12" key="2">
    <citation type="journal article" date="2021" name="PeerJ">
        <title>Extensive microbial diversity within the chicken gut microbiome revealed by metagenomics and culture.</title>
        <authorList>
            <person name="Gilroy R."/>
            <person name="Ravi A."/>
            <person name="Getino M."/>
            <person name="Pursley I."/>
            <person name="Horton D.L."/>
            <person name="Alikhan N.F."/>
            <person name="Baker D."/>
            <person name="Gharbi K."/>
            <person name="Hall N."/>
            <person name="Watson M."/>
            <person name="Adriaenssens E.M."/>
            <person name="Foster-Nyarko E."/>
            <person name="Jarju S."/>
            <person name="Secka A."/>
            <person name="Antonio M."/>
            <person name="Oren A."/>
            <person name="Chaudhuri R.R."/>
            <person name="La Ragione R."/>
            <person name="Hildebrand F."/>
            <person name="Pallen M.J."/>
        </authorList>
    </citation>
    <scope>NUCLEOTIDE SEQUENCE</scope>
    <source>
        <strain evidence="12">4920</strain>
    </source>
</reference>
<evidence type="ECO:0000256" key="2">
    <source>
        <dbReference type="ARBA" id="ARBA00022598"/>
    </source>
</evidence>
<sequence length="435" mass="48618">MQKYWNEPAERMSRSDIEARQSELLVKLVERVYNNVPHYRAKMDEAKLKPSDIKSIADLPKLPFTYKQDLRDTYPFGMVACPMDDIIRIHASSGTTGRQTVVACTRNDIEMWSEIVARALVAAGASKSSMVQVSYGYGLFTGGLGAHYGAEKLGAAVVPTSAGNTKRQIQSMHDFGSTHLCCTPSYALYIAESIEDMGLDINEFKLQAGVFGAEPWTEEMRREIERRLHIKAYDIYGLSEIIGPGVSYECEAQGGMHINEDYFIPEIIDPNTGEVLPAGSKGEIVFTTLTKEGLPLIRYRTRDITSLNYEQCPCGRTFVRMNKPQGRSDDMLIIRGVNVFPSQVEDVLLKMGETSPYYMLIVDRVGTRDTLEIQVELSDSMFSDAVKGIEDLEKKIQANIESTLGISAKIKLVEPKSIQRSEGKAVRVIDKRKLV</sequence>
<comment type="similarity">
    <text evidence="5 9">Belongs to the phenylacetyl-CoA ligase family.</text>
</comment>
<accession>A0A9D1SZZ2</accession>
<dbReference type="InterPro" id="IPR011880">
    <property type="entry name" value="PA_CoA_ligase"/>
</dbReference>
<dbReference type="Gene3D" id="3.40.50.12780">
    <property type="entry name" value="N-terminal domain of ligase-like"/>
    <property type="match status" value="1"/>
</dbReference>
<dbReference type="AlphaFoldDB" id="A0A9D1SZZ2"/>
<evidence type="ECO:0000256" key="1">
    <source>
        <dbReference type="ARBA" id="ARBA00011245"/>
    </source>
</evidence>
<protein>
    <recommendedName>
        <fullName evidence="7 9">Phenylacetate-coenzyme A ligase</fullName>
        <ecNumber evidence="6 9">6.2.1.30</ecNumber>
    </recommendedName>
    <alternativeName>
        <fullName evidence="8 9">Phenylacetyl-CoA ligase</fullName>
    </alternativeName>
</protein>
<dbReference type="Pfam" id="PF14535">
    <property type="entry name" value="AMP-binding_C_2"/>
    <property type="match status" value="1"/>
</dbReference>
<evidence type="ECO:0000313" key="13">
    <source>
        <dbReference type="Proteomes" id="UP000886743"/>
    </source>
</evidence>
<dbReference type="FunFam" id="3.40.50.12780:FF:000016">
    <property type="entry name" value="Phenylacetate-coenzyme A ligase"/>
    <property type="match status" value="1"/>
</dbReference>
<comment type="pathway">
    <text evidence="4 9">Aromatic compound metabolism; phenylacetate degradation.</text>
</comment>
<dbReference type="Pfam" id="PF00501">
    <property type="entry name" value="AMP-binding"/>
    <property type="match status" value="1"/>
</dbReference>
<dbReference type="EMBL" id="DVOF01000156">
    <property type="protein sequence ID" value="HIV02995.1"/>
    <property type="molecule type" value="Genomic_DNA"/>
</dbReference>
<comment type="caution">
    <text evidence="12">The sequence shown here is derived from an EMBL/GenBank/DDBJ whole genome shotgun (WGS) entry which is preliminary data.</text>
</comment>
<dbReference type="Proteomes" id="UP000886743">
    <property type="component" value="Unassembled WGS sequence"/>
</dbReference>
<organism evidence="12 13">
    <name type="scientific">Candidatus Aphodoplasma excrementigallinarum</name>
    <dbReference type="NCBI Taxonomy" id="2840673"/>
    <lineage>
        <taxon>Bacteria</taxon>
        <taxon>Bacillati</taxon>
        <taxon>Bacillota</taxon>
        <taxon>Clostridia</taxon>
        <taxon>Eubacteriales</taxon>
        <taxon>Candidatus Aphodoplasma</taxon>
    </lineage>
</organism>
<comment type="function">
    <text evidence="9">Catalyzes the activation of phenylacetic acid (PA) to phenylacetyl-CoA (PA-CoA).</text>
</comment>
<dbReference type="InterPro" id="IPR045851">
    <property type="entry name" value="AMP-bd_C_sf"/>
</dbReference>
<dbReference type="PANTHER" id="PTHR43439">
    <property type="entry name" value="PHENYLACETATE-COENZYME A LIGASE"/>
    <property type="match status" value="1"/>
</dbReference>
<dbReference type="GO" id="GO:0047475">
    <property type="term" value="F:phenylacetate-CoA ligase activity"/>
    <property type="evidence" value="ECO:0007669"/>
    <property type="project" value="UniProtKB-EC"/>
</dbReference>
<dbReference type="InterPro" id="IPR051414">
    <property type="entry name" value="Adenylate-forming_Reductase"/>
</dbReference>
<comment type="subunit">
    <text evidence="1">Monomer.</text>
</comment>
<evidence type="ECO:0000256" key="9">
    <source>
        <dbReference type="PIRNR" id="PIRNR006444"/>
    </source>
</evidence>
<reference evidence="12" key="1">
    <citation type="submission" date="2020-10" db="EMBL/GenBank/DDBJ databases">
        <authorList>
            <person name="Gilroy R."/>
        </authorList>
    </citation>
    <scope>NUCLEOTIDE SEQUENCE</scope>
    <source>
        <strain evidence="12">4920</strain>
    </source>
</reference>
<dbReference type="PIRSF" id="PIRSF006444">
    <property type="entry name" value="PaaK"/>
    <property type="match status" value="1"/>
</dbReference>
<dbReference type="Gene3D" id="3.30.300.30">
    <property type="match status" value="1"/>
</dbReference>
<name>A0A9D1SZZ2_9FIRM</name>
<evidence type="ECO:0000259" key="11">
    <source>
        <dbReference type="Pfam" id="PF14535"/>
    </source>
</evidence>
<evidence type="ECO:0000259" key="10">
    <source>
        <dbReference type="Pfam" id="PF00501"/>
    </source>
</evidence>
<feature type="domain" description="AMP-dependent synthetase/ligase" evidence="10">
    <location>
        <begin position="46"/>
        <end position="286"/>
    </location>
</feature>
<dbReference type="CDD" id="cd05913">
    <property type="entry name" value="PaaK"/>
    <property type="match status" value="1"/>
</dbReference>
<evidence type="ECO:0000256" key="4">
    <source>
        <dbReference type="ARBA" id="ARBA00060591"/>
    </source>
</evidence>
<proteinExistence type="inferred from homology"/>
<comment type="catalytic activity">
    <reaction evidence="9">
        <text>2-phenylacetate + ATP + CoA = phenylacetyl-CoA + AMP + diphosphate</text>
        <dbReference type="Rhea" id="RHEA:20956"/>
        <dbReference type="ChEBI" id="CHEBI:18401"/>
        <dbReference type="ChEBI" id="CHEBI:30616"/>
        <dbReference type="ChEBI" id="CHEBI:33019"/>
        <dbReference type="ChEBI" id="CHEBI:57287"/>
        <dbReference type="ChEBI" id="CHEBI:57390"/>
        <dbReference type="ChEBI" id="CHEBI:456215"/>
        <dbReference type="EC" id="6.2.1.30"/>
    </reaction>
</comment>
<gene>
    <name evidence="12" type="ORF">IAC74_05420</name>
</gene>
<evidence type="ECO:0000313" key="12">
    <source>
        <dbReference type="EMBL" id="HIV02995.1"/>
    </source>
</evidence>
<dbReference type="InterPro" id="IPR042099">
    <property type="entry name" value="ANL_N_sf"/>
</dbReference>
<dbReference type="EC" id="6.2.1.30" evidence="6 9"/>